<evidence type="ECO:0000256" key="1">
    <source>
        <dbReference type="SAM" id="MobiDB-lite"/>
    </source>
</evidence>
<dbReference type="EMBL" id="JAUNZN010000002">
    <property type="protein sequence ID" value="KAK4825506.1"/>
    <property type="molecule type" value="Genomic_DNA"/>
</dbReference>
<evidence type="ECO:0000313" key="3">
    <source>
        <dbReference type="Proteomes" id="UP001333110"/>
    </source>
</evidence>
<comment type="caution">
    <text evidence="2">The sequence shown here is derived from an EMBL/GenBank/DDBJ whole genome shotgun (WGS) entry which is preliminary data.</text>
</comment>
<gene>
    <name evidence="2" type="ORF">QYF61_000019</name>
</gene>
<accession>A0AAN7NII1</accession>
<dbReference type="AlphaFoldDB" id="A0AAN7NII1"/>
<sequence length="277" mass="30663">MDLCRPVCSDRTRGKGFKLKEGRFRLDIRKSFFMMKVDRTLEQVAHRSCEWPSLEVFKVAWSFEQPDLVGDVPGHGRGVGLDDLHVQRRTTKLVKGLEHKSYEERLRELGLFSLKKRRLRGDLIALYNYLKGGCSKVGVGLFSQVTSDRKGGNGLKLCHGGLFWILGKISSPKGLSSIGTGCPGKWLSHHAWRYLKDSERGVRLCERNNSADTKASEEGGGGGAPGTGAEIPLQPVVKTMVRQAVPLQPMEVNGGADILLQPVEDPTAEQVDAQRRL</sequence>
<reference evidence="2 3" key="1">
    <citation type="journal article" date="2023" name="J. Hered.">
        <title>Chromosome-level genome of the wood stork (Mycteria americana) provides insight into avian chromosome evolution.</title>
        <authorList>
            <person name="Flamio R. Jr."/>
            <person name="Ramstad K.M."/>
        </authorList>
    </citation>
    <scope>NUCLEOTIDE SEQUENCE [LARGE SCALE GENOMIC DNA]</scope>
    <source>
        <strain evidence="2">JAX WOST 10</strain>
    </source>
</reference>
<keyword evidence="3" id="KW-1185">Reference proteome</keyword>
<proteinExistence type="predicted"/>
<protein>
    <submittedName>
        <fullName evidence="2">Uncharacterized protein</fullName>
    </submittedName>
</protein>
<feature type="region of interest" description="Disordered" evidence="1">
    <location>
        <begin position="207"/>
        <end position="230"/>
    </location>
</feature>
<name>A0AAN7NII1_MYCAM</name>
<organism evidence="2 3">
    <name type="scientific">Mycteria americana</name>
    <name type="common">Wood stork</name>
    <dbReference type="NCBI Taxonomy" id="33587"/>
    <lineage>
        <taxon>Eukaryota</taxon>
        <taxon>Metazoa</taxon>
        <taxon>Chordata</taxon>
        <taxon>Craniata</taxon>
        <taxon>Vertebrata</taxon>
        <taxon>Euteleostomi</taxon>
        <taxon>Archelosauria</taxon>
        <taxon>Archosauria</taxon>
        <taxon>Dinosauria</taxon>
        <taxon>Saurischia</taxon>
        <taxon>Theropoda</taxon>
        <taxon>Coelurosauria</taxon>
        <taxon>Aves</taxon>
        <taxon>Neognathae</taxon>
        <taxon>Neoaves</taxon>
        <taxon>Aequornithes</taxon>
        <taxon>Ciconiiformes</taxon>
        <taxon>Ciconiidae</taxon>
        <taxon>Mycteria</taxon>
    </lineage>
</organism>
<dbReference type="Proteomes" id="UP001333110">
    <property type="component" value="Unassembled WGS sequence"/>
</dbReference>
<evidence type="ECO:0000313" key="2">
    <source>
        <dbReference type="EMBL" id="KAK4825506.1"/>
    </source>
</evidence>